<gene>
    <name evidence="1" type="ORF">TGRH88_084310</name>
</gene>
<organism evidence="1 2">
    <name type="scientific">Toxoplasma gondii</name>
    <dbReference type="NCBI Taxonomy" id="5811"/>
    <lineage>
        <taxon>Eukaryota</taxon>
        <taxon>Sar</taxon>
        <taxon>Alveolata</taxon>
        <taxon>Apicomplexa</taxon>
        <taxon>Conoidasida</taxon>
        <taxon>Coccidia</taxon>
        <taxon>Eucoccidiorida</taxon>
        <taxon>Eimeriorina</taxon>
        <taxon>Sarcocystidae</taxon>
        <taxon>Toxoplasma</taxon>
    </lineage>
</organism>
<evidence type="ECO:0000313" key="1">
    <source>
        <dbReference type="EMBL" id="KAF4646354.1"/>
    </source>
</evidence>
<proteinExistence type="predicted"/>
<name>A0A7J6KHB2_TOXGO</name>
<dbReference type="EMBL" id="JAAUHK010000015">
    <property type="protein sequence ID" value="KAF4646354.1"/>
    <property type="molecule type" value="Genomic_DNA"/>
</dbReference>
<protein>
    <submittedName>
        <fullName evidence="1">Uncharacterized protein</fullName>
    </submittedName>
</protein>
<dbReference type="Proteomes" id="UP000557509">
    <property type="component" value="Unassembled WGS sequence"/>
</dbReference>
<dbReference type="AlphaFoldDB" id="A0A7J6KHB2"/>
<keyword evidence="2" id="KW-1185">Reference proteome</keyword>
<comment type="caution">
    <text evidence="1">The sequence shown here is derived from an EMBL/GenBank/DDBJ whole genome shotgun (WGS) entry which is preliminary data.</text>
</comment>
<accession>A0A7J6KHB2</accession>
<reference evidence="1 2" key="1">
    <citation type="submission" date="2020-03" db="EMBL/GenBank/DDBJ databases">
        <title>Genome sequence of Toxoplasma gondii RH-88 strain.</title>
        <authorList>
            <person name="Lorenzi H.A."/>
            <person name="Venepally P."/>
            <person name="Rozenberg A."/>
            <person name="Sibley D."/>
        </authorList>
    </citation>
    <scope>NUCLEOTIDE SEQUENCE [LARGE SCALE GENOMIC DNA]</scope>
    <source>
        <strain evidence="1 2">RH-88</strain>
    </source>
</reference>
<evidence type="ECO:0000313" key="2">
    <source>
        <dbReference type="Proteomes" id="UP000557509"/>
    </source>
</evidence>
<sequence>MPMLKYQDNEHGWACQGSGSAADLGKVARDLAAEDYLTNSLDSPSEGRATRRRRYGVRKSMLIKTGCGGQGAHSMFGMEGYQARQTVDSPD</sequence>